<dbReference type="RefSeq" id="WP_377937528.1">
    <property type="nucleotide sequence ID" value="NZ_JBHTHQ010000005.1"/>
</dbReference>
<keyword evidence="6 7" id="KW-0472">Membrane</keyword>
<keyword evidence="3" id="KW-1003">Cell membrane</keyword>
<sequence>MTREIKPQATLKSTVERIFSLRNVAVTFLVVYFAIFLAYPIFKAFAGSLHNWNPLNGTYEWVGFDNYIGVFTDGLFWKSMANTGVFLFWSTLFRVVLGLGLALLLSSRLIHAKDTLRGLFYMPTITPLVAVSFVWLWMFDPQFGMIDKVTGLNVNWLHDSHWAMPAVIIMTIWKDFGYATVLYLAGLMNLPRDVYEAAEIDGANSVQIFFKITLPLLKSTTLFIVITSMISYLQAYVQFLVMTEGGPGTSTYTISYLIFDQAFQKYNFGVASAQAVILFIFTGILTLIMFKISGDSTEALS</sequence>
<dbReference type="PROSITE" id="PS50928">
    <property type="entry name" value="ABC_TM1"/>
    <property type="match status" value="1"/>
</dbReference>
<dbReference type="PANTHER" id="PTHR30193:SF37">
    <property type="entry name" value="INNER MEMBRANE ABC TRANSPORTER PERMEASE PROTEIN YCJO"/>
    <property type="match status" value="1"/>
</dbReference>
<evidence type="ECO:0000256" key="2">
    <source>
        <dbReference type="ARBA" id="ARBA00022448"/>
    </source>
</evidence>
<proteinExistence type="inferred from homology"/>
<dbReference type="EMBL" id="JBHTHQ010000005">
    <property type="protein sequence ID" value="MFD0704209.1"/>
    <property type="molecule type" value="Genomic_DNA"/>
</dbReference>
<comment type="caution">
    <text evidence="9">The sequence shown here is derived from an EMBL/GenBank/DDBJ whole genome shotgun (WGS) entry which is preliminary data.</text>
</comment>
<feature type="transmembrane region" description="Helical" evidence="7">
    <location>
        <begin position="266"/>
        <end position="290"/>
    </location>
</feature>
<evidence type="ECO:0000256" key="1">
    <source>
        <dbReference type="ARBA" id="ARBA00004651"/>
    </source>
</evidence>
<dbReference type="InterPro" id="IPR035906">
    <property type="entry name" value="MetI-like_sf"/>
</dbReference>
<evidence type="ECO:0000256" key="7">
    <source>
        <dbReference type="RuleBase" id="RU363032"/>
    </source>
</evidence>
<evidence type="ECO:0000256" key="6">
    <source>
        <dbReference type="ARBA" id="ARBA00023136"/>
    </source>
</evidence>
<keyword evidence="4 7" id="KW-0812">Transmembrane</keyword>
<dbReference type="Proteomes" id="UP001597036">
    <property type="component" value="Unassembled WGS sequence"/>
</dbReference>
<reference evidence="10" key="1">
    <citation type="journal article" date="2019" name="Int. J. Syst. Evol. Microbiol.">
        <title>The Global Catalogue of Microorganisms (GCM) 10K type strain sequencing project: providing services to taxonomists for standard genome sequencing and annotation.</title>
        <authorList>
            <consortium name="The Broad Institute Genomics Platform"/>
            <consortium name="The Broad Institute Genome Sequencing Center for Infectious Disease"/>
            <person name="Wu L."/>
            <person name="Ma J."/>
        </authorList>
    </citation>
    <scope>NUCLEOTIDE SEQUENCE [LARGE SCALE GENOMIC DNA]</scope>
    <source>
        <strain evidence="10">CCM 8604</strain>
    </source>
</reference>
<dbReference type="InterPro" id="IPR000515">
    <property type="entry name" value="MetI-like"/>
</dbReference>
<keyword evidence="2 7" id="KW-0813">Transport</keyword>
<evidence type="ECO:0000259" key="8">
    <source>
        <dbReference type="PROSITE" id="PS50928"/>
    </source>
</evidence>
<dbReference type="CDD" id="cd06261">
    <property type="entry name" value="TM_PBP2"/>
    <property type="match status" value="1"/>
</dbReference>
<evidence type="ECO:0000256" key="4">
    <source>
        <dbReference type="ARBA" id="ARBA00022692"/>
    </source>
</evidence>
<keyword evidence="5 7" id="KW-1133">Transmembrane helix</keyword>
<dbReference type="Pfam" id="PF00528">
    <property type="entry name" value="BPD_transp_1"/>
    <property type="match status" value="1"/>
</dbReference>
<name>A0ABW2Y423_9BIFI</name>
<dbReference type="InterPro" id="IPR051393">
    <property type="entry name" value="ABC_transporter_permease"/>
</dbReference>
<dbReference type="SUPFAM" id="SSF161098">
    <property type="entry name" value="MetI-like"/>
    <property type="match status" value="1"/>
</dbReference>
<comment type="similarity">
    <text evidence="7">Belongs to the binding-protein-dependent transport system permease family.</text>
</comment>
<feature type="transmembrane region" description="Helical" evidence="7">
    <location>
        <begin position="86"/>
        <end position="106"/>
    </location>
</feature>
<keyword evidence="10" id="KW-1185">Reference proteome</keyword>
<accession>A0ABW2Y423</accession>
<feature type="transmembrane region" description="Helical" evidence="7">
    <location>
        <begin position="21"/>
        <end position="42"/>
    </location>
</feature>
<protein>
    <submittedName>
        <fullName evidence="9">Carbohydrate ABC transporter permease</fullName>
    </submittedName>
</protein>
<evidence type="ECO:0000256" key="3">
    <source>
        <dbReference type="ARBA" id="ARBA00022475"/>
    </source>
</evidence>
<evidence type="ECO:0000313" key="9">
    <source>
        <dbReference type="EMBL" id="MFD0704209.1"/>
    </source>
</evidence>
<dbReference type="PANTHER" id="PTHR30193">
    <property type="entry name" value="ABC TRANSPORTER PERMEASE PROTEIN"/>
    <property type="match status" value="1"/>
</dbReference>
<evidence type="ECO:0000313" key="10">
    <source>
        <dbReference type="Proteomes" id="UP001597036"/>
    </source>
</evidence>
<organism evidence="9 10">
    <name type="scientific">Alloscardovia venturai</name>
    <dbReference type="NCBI Taxonomy" id="1769421"/>
    <lineage>
        <taxon>Bacteria</taxon>
        <taxon>Bacillati</taxon>
        <taxon>Actinomycetota</taxon>
        <taxon>Actinomycetes</taxon>
        <taxon>Bifidobacteriales</taxon>
        <taxon>Bifidobacteriaceae</taxon>
        <taxon>Alloscardovia</taxon>
    </lineage>
</organism>
<evidence type="ECO:0000256" key="5">
    <source>
        <dbReference type="ARBA" id="ARBA00022989"/>
    </source>
</evidence>
<comment type="subcellular location">
    <subcellularLocation>
        <location evidence="1 7">Cell membrane</location>
        <topology evidence="1 7">Multi-pass membrane protein</topology>
    </subcellularLocation>
</comment>
<gene>
    <name evidence="9" type="ORF">ACFQY8_00350</name>
</gene>
<dbReference type="Gene3D" id="1.10.3720.10">
    <property type="entry name" value="MetI-like"/>
    <property type="match status" value="1"/>
</dbReference>
<feature type="transmembrane region" description="Helical" evidence="7">
    <location>
        <begin position="118"/>
        <end position="138"/>
    </location>
</feature>
<feature type="domain" description="ABC transmembrane type-1" evidence="8">
    <location>
        <begin position="80"/>
        <end position="289"/>
    </location>
</feature>
<feature type="transmembrane region" description="Helical" evidence="7">
    <location>
        <begin position="162"/>
        <end position="185"/>
    </location>
</feature>